<keyword evidence="1" id="KW-0472">Membrane</keyword>
<feature type="transmembrane region" description="Helical" evidence="1">
    <location>
        <begin position="20"/>
        <end position="40"/>
    </location>
</feature>
<keyword evidence="1" id="KW-1133">Transmembrane helix</keyword>
<evidence type="ECO:0000313" key="2">
    <source>
        <dbReference type="EMBL" id="MBE5918800.1"/>
    </source>
</evidence>
<evidence type="ECO:0000313" key="3">
    <source>
        <dbReference type="Proteomes" id="UP000766246"/>
    </source>
</evidence>
<comment type="caution">
    <text evidence="2">The sequence shown here is derived from an EMBL/GenBank/DDBJ whole genome shotgun (WGS) entry which is preliminary data.</text>
</comment>
<feature type="transmembrane region" description="Helical" evidence="1">
    <location>
        <begin position="88"/>
        <end position="108"/>
    </location>
</feature>
<dbReference type="AlphaFoldDB" id="A0A927U673"/>
<protein>
    <recommendedName>
        <fullName evidence="4">MATE family efflux transporter</fullName>
    </recommendedName>
</protein>
<evidence type="ECO:0008006" key="4">
    <source>
        <dbReference type="Google" id="ProtNLM"/>
    </source>
</evidence>
<accession>A0A927U673</accession>
<evidence type="ECO:0000256" key="1">
    <source>
        <dbReference type="SAM" id="Phobius"/>
    </source>
</evidence>
<gene>
    <name evidence="2" type="ORF">E7272_03055</name>
</gene>
<feature type="transmembrane region" description="Helical" evidence="1">
    <location>
        <begin position="61"/>
        <end position="82"/>
    </location>
</feature>
<sequence>MNNPMKEAPVNKLMLKMGTPIILSMMMQALYNIVDSAFVSNMGANGEMALNAGSQSLVISILRQFVLVIPVAFVFSNLVIAGTTFKSIIWFTFIIAEMLTALIGYFMLNRIVKNSLTFRAI</sequence>
<organism evidence="2 3">
    <name type="scientific">Pseudobutyrivibrio ruminis</name>
    <dbReference type="NCBI Taxonomy" id="46206"/>
    <lineage>
        <taxon>Bacteria</taxon>
        <taxon>Bacillati</taxon>
        <taxon>Bacillota</taxon>
        <taxon>Clostridia</taxon>
        <taxon>Lachnospirales</taxon>
        <taxon>Lachnospiraceae</taxon>
        <taxon>Pseudobutyrivibrio</taxon>
    </lineage>
</organism>
<reference evidence="2" key="1">
    <citation type="submission" date="2019-04" db="EMBL/GenBank/DDBJ databases">
        <title>Evolution of Biomass-Degrading Anaerobic Consortia Revealed by Metagenomics.</title>
        <authorList>
            <person name="Peng X."/>
        </authorList>
    </citation>
    <scope>NUCLEOTIDE SEQUENCE</scope>
    <source>
        <strain evidence="2">SIG311</strain>
    </source>
</reference>
<keyword evidence="1" id="KW-0812">Transmembrane</keyword>
<name>A0A927U673_9FIRM</name>
<dbReference type="EMBL" id="SVER01000005">
    <property type="protein sequence ID" value="MBE5918800.1"/>
    <property type="molecule type" value="Genomic_DNA"/>
</dbReference>
<proteinExistence type="predicted"/>
<dbReference type="Proteomes" id="UP000766246">
    <property type="component" value="Unassembled WGS sequence"/>
</dbReference>